<keyword evidence="2" id="KW-1185">Reference proteome</keyword>
<accession>A0ACB9LFS6</accession>
<sequence>MNISTGRNSLIHISNMMSLIMLQPMNHSPEAWDNAIQRCSSSKLSSTVRPDVVLELAWTNNMIGFAFLYLLQGQNEKEIIAQQNMYAQLLPPALSAQPMPGMGGGFASPPPPVGGYGMPLLPPFGMPPMGPLLISAFKTRFFSFQGFHP</sequence>
<comment type="caution">
    <text evidence="1">The sequence shown here is derived from an EMBL/GenBank/DDBJ whole genome shotgun (WGS) entry which is preliminary data.</text>
</comment>
<dbReference type="Proteomes" id="UP000828941">
    <property type="component" value="Chromosome 12"/>
</dbReference>
<evidence type="ECO:0000313" key="1">
    <source>
        <dbReference type="EMBL" id="KAI4308333.1"/>
    </source>
</evidence>
<reference evidence="1 2" key="1">
    <citation type="journal article" date="2022" name="DNA Res.">
        <title>Chromosomal-level genome assembly of the orchid tree Bauhinia variegata (Leguminosae; Cercidoideae) supports the allotetraploid origin hypothesis of Bauhinia.</title>
        <authorList>
            <person name="Zhong Y."/>
            <person name="Chen Y."/>
            <person name="Zheng D."/>
            <person name="Pang J."/>
            <person name="Liu Y."/>
            <person name="Luo S."/>
            <person name="Meng S."/>
            <person name="Qian L."/>
            <person name="Wei D."/>
            <person name="Dai S."/>
            <person name="Zhou R."/>
        </authorList>
    </citation>
    <scope>NUCLEOTIDE SEQUENCE [LARGE SCALE GENOMIC DNA]</scope>
    <source>
        <strain evidence="1">BV-YZ2020</strain>
    </source>
</reference>
<name>A0ACB9LFS6_BAUVA</name>
<dbReference type="EMBL" id="CM039437">
    <property type="protein sequence ID" value="KAI4308333.1"/>
    <property type="molecule type" value="Genomic_DNA"/>
</dbReference>
<protein>
    <submittedName>
        <fullName evidence="1">Uncharacterized protein</fullName>
    </submittedName>
</protein>
<gene>
    <name evidence="1" type="ORF">L6164_031417</name>
</gene>
<proteinExistence type="predicted"/>
<organism evidence="1 2">
    <name type="scientific">Bauhinia variegata</name>
    <name type="common">Purple orchid tree</name>
    <name type="synonym">Phanera variegata</name>
    <dbReference type="NCBI Taxonomy" id="167791"/>
    <lineage>
        <taxon>Eukaryota</taxon>
        <taxon>Viridiplantae</taxon>
        <taxon>Streptophyta</taxon>
        <taxon>Embryophyta</taxon>
        <taxon>Tracheophyta</taxon>
        <taxon>Spermatophyta</taxon>
        <taxon>Magnoliopsida</taxon>
        <taxon>eudicotyledons</taxon>
        <taxon>Gunneridae</taxon>
        <taxon>Pentapetalae</taxon>
        <taxon>rosids</taxon>
        <taxon>fabids</taxon>
        <taxon>Fabales</taxon>
        <taxon>Fabaceae</taxon>
        <taxon>Cercidoideae</taxon>
        <taxon>Cercideae</taxon>
        <taxon>Bauhiniinae</taxon>
        <taxon>Bauhinia</taxon>
    </lineage>
</organism>
<evidence type="ECO:0000313" key="2">
    <source>
        <dbReference type="Proteomes" id="UP000828941"/>
    </source>
</evidence>